<dbReference type="PROSITE" id="PS00134">
    <property type="entry name" value="TRYPSIN_HIS"/>
    <property type="match status" value="1"/>
</dbReference>
<dbReference type="PROSITE" id="PS00135">
    <property type="entry name" value="TRYPSIN_SER"/>
    <property type="match status" value="1"/>
</dbReference>
<dbReference type="InterPro" id="IPR001254">
    <property type="entry name" value="Trypsin_dom"/>
</dbReference>
<dbReference type="SMART" id="SM00020">
    <property type="entry name" value="Tryp_SPc"/>
    <property type="match status" value="1"/>
</dbReference>
<keyword evidence="2" id="KW-0843">Virulence</keyword>
<dbReference type="PANTHER" id="PTHR24276:SF91">
    <property type="entry name" value="AT26814P-RELATED"/>
    <property type="match status" value="1"/>
</dbReference>
<dbReference type="PANTHER" id="PTHR24276">
    <property type="entry name" value="POLYSERASE-RELATED"/>
    <property type="match status" value="1"/>
</dbReference>
<dbReference type="InterPro" id="IPR033116">
    <property type="entry name" value="TRYPSIN_SER"/>
</dbReference>
<evidence type="ECO:0000313" key="8">
    <source>
        <dbReference type="Proteomes" id="UP001165060"/>
    </source>
</evidence>
<dbReference type="PROSITE" id="PS50240">
    <property type="entry name" value="TRYPSIN_DOM"/>
    <property type="match status" value="1"/>
</dbReference>
<feature type="domain" description="Peptidase S1" evidence="6">
    <location>
        <begin position="36"/>
        <end position="272"/>
    </location>
</feature>
<evidence type="ECO:0000256" key="5">
    <source>
        <dbReference type="SAM" id="SignalP"/>
    </source>
</evidence>
<evidence type="ECO:0000256" key="3">
    <source>
        <dbReference type="ARBA" id="ARBA00023157"/>
    </source>
</evidence>
<evidence type="ECO:0000256" key="4">
    <source>
        <dbReference type="RuleBase" id="RU363034"/>
    </source>
</evidence>
<dbReference type="CDD" id="cd00190">
    <property type="entry name" value="Tryp_SPc"/>
    <property type="match status" value="1"/>
</dbReference>
<accession>A0ABQ6MFS1</accession>
<dbReference type="PRINTS" id="PR00722">
    <property type="entry name" value="CHYMOTRYPSIN"/>
</dbReference>
<keyword evidence="5" id="KW-0732">Signal</keyword>
<dbReference type="InterPro" id="IPR018114">
    <property type="entry name" value="TRYPSIN_HIS"/>
</dbReference>
<dbReference type="InterPro" id="IPR050430">
    <property type="entry name" value="Peptidase_S1"/>
</dbReference>
<dbReference type="SUPFAM" id="SSF50494">
    <property type="entry name" value="Trypsin-like serine proteases"/>
    <property type="match status" value="1"/>
</dbReference>
<feature type="signal peptide" evidence="5">
    <location>
        <begin position="1"/>
        <end position="17"/>
    </location>
</feature>
<protein>
    <recommendedName>
        <fullName evidence="6">Peptidase S1 domain-containing protein</fullName>
    </recommendedName>
</protein>
<keyword evidence="3" id="KW-1015">Disulfide bond</keyword>
<dbReference type="Gene3D" id="2.40.10.10">
    <property type="entry name" value="Trypsin-like serine proteases"/>
    <property type="match status" value="1"/>
</dbReference>
<comment type="similarity">
    <text evidence="1">Belongs to the peptidase S1 family.</text>
</comment>
<evidence type="ECO:0000259" key="6">
    <source>
        <dbReference type="PROSITE" id="PS50240"/>
    </source>
</evidence>
<keyword evidence="4" id="KW-0378">Hydrolase</keyword>
<organism evidence="7 8">
    <name type="scientific">Tetraparma gracilis</name>
    <dbReference type="NCBI Taxonomy" id="2962635"/>
    <lineage>
        <taxon>Eukaryota</taxon>
        <taxon>Sar</taxon>
        <taxon>Stramenopiles</taxon>
        <taxon>Ochrophyta</taxon>
        <taxon>Bolidophyceae</taxon>
        <taxon>Parmales</taxon>
        <taxon>Triparmaceae</taxon>
        <taxon>Tetraparma</taxon>
    </lineage>
</organism>
<keyword evidence="4" id="KW-0645">Protease</keyword>
<sequence length="675" mass="71691">MKSSGLAIALTLPTAMATAPVRSAPSSNPRPTTAKIINGSPVTAAEFSSAFYYQASLQSEHGFHFCGGTVLDSHWIVTAAHCLGEEPMYVSVGSPNSDNGSRFQARHMIGHECYNPDTVNYDIAMLYVEEDLTAGTGASPIGWSTTFLGSGSHDGAAMTVSGWGNMNNVEGAEDRFPVELQRTTVQVISNDACNAQYYGQITGVMNCAEGFNDDGLKTDSCQGDSGGPLVGDIGDGPVLAGVVSFGIGCATTHAGVYADTGRLSAWIERYVALEDPSTIPAFEADECEHGGPPPSPACTERDDCEGCVFDGDGNEIAGGACEFNIDADECFLVTGDTHCQVEEPNDYGYTEEWYESVAGQHVDSLVECTADEDCKPDEREELRRWFEIKMEEGVLRSDAEGAFIEDMMQRLNYSCKRHSGKCWLSPWTQSDTWGFPADFNTATCNAPSSCAAAGFVDHLAEVSGGDGDGHGEMMPEDSCIACFPGDILVPTRETGAGYCEQLKAGGGGGRRKLFGMDAATSGEVLAGGEVLADGSVLCPGLPESEYCDCEGDCHGSHFCPCRKAQECCGLGEEVGEEAGEEEPDEALSGPGFCGTTAEDVLVVMCLYAKAEFLIDQCQEREYEIGCDTTSVSDCGSQCEDKCQAELDAESMVMWEEGVTDFGAGSDAFCQLVTFQ</sequence>
<evidence type="ECO:0000256" key="1">
    <source>
        <dbReference type="ARBA" id="ARBA00007664"/>
    </source>
</evidence>
<feature type="chain" id="PRO_5046537617" description="Peptidase S1 domain-containing protein" evidence="5">
    <location>
        <begin position="18"/>
        <end position="675"/>
    </location>
</feature>
<gene>
    <name evidence="7" type="ORF">TeGR_g6913</name>
</gene>
<reference evidence="7 8" key="1">
    <citation type="journal article" date="2023" name="Commun. Biol.">
        <title>Genome analysis of Parmales, the sister group of diatoms, reveals the evolutionary specialization of diatoms from phago-mixotrophs to photoautotrophs.</title>
        <authorList>
            <person name="Ban H."/>
            <person name="Sato S."/>
            <person name="Yoshikawa S."/>
            <person name="Yamada K."/>
            <person name="Nakamura Y."/>
            <person name="Ichinomiya M."/>
            <person name="Sato N."/>
            <person name="Blanc-Mathieu R."/>
            <person name="Endo H."/>
            <person name="Kuwata A."/>
            <person name="Ogata H."/>
        </authorList>
    </citation>
    <scope>NUCLEOTIDE SEQUENCE [LARGE SCALE GENOMIC DNA]</scope>
</reference>
<dbReference type="Pfam" id="PF00089">
    <property type="entry name" value="Trypsin"/>
    <property type="match status" value="1"/>
</dbReference>
<keyword evidence="4" id="KW-0720">Serine protease</keyword>
<proteinExistence type="inferred from homology"/>
<dbReference type="Proteomes" id="UP001165060">
    <property type="component" value="Unassembled WGS sequence"/>
</dbReference>
<dbReference type="InterPro" id="IPR001314">
    <property type="entry name" value="Peptidase_S1A"/>
</dbReference>
<evidence type="ECO:0000313" key="7">
    <source>
        <dbReference type="EMBL" id="GMI25404.1"/>
    </source>
</evidence>
<dbReference type="InterPro" id="IPR043504">
    <property type="entry name" value="Peptidase_S1_PA_chymotrypsin"/>
</dbReference>
<name>A0ABQ6MFS1_9STRA</name>
<feature type="non-terminal residue" evidence="7">
    <location>
        <position position="675"/>
    </location>
</feature>
<comment type="caution">
    <text evidence="7">The sequence shown here is derived from an EMBL/GenBank/DDBJ whole genome shotgun (WGS) entry which is preliminary data.</text>
</comment>
<keyword evidence="8" id="KW-1185">Reference proteome</keyword>
<evidence type="ECO:0000256" key="2">
    <source>
        <dbReference type="ARBA" id="ARBA00023026"/>
    </source>
</evidence>
<dbReference type="EMBL" id="BRYB01002785">
    <property type="protein sequence ID" value="GMI25404.1"/>
    <property type="molecule type" value="Genomic_DNA"/>
</dbReference>
<dbReference type="InterPro" id="IPR009003">
    <property type="entry name" value="Peptidase_S1_PA"/>
</dbReference>